<feature type="region of interest" description="Disordered" evidence="1">
    <location>
        <begin position="1"/>
        <end position="29"/>
    </location>
</feature>
<protein>
    <submittedName>
        <fullName evidence="2">Uncharacterized protein</fullName>
    </submittedName>
</protein>
<evidence type="ECO:0000313" key="3">
    <source>
        <dbReference type="Proteomes" id="UP000256964"/>
    </source>
</evidence>
<keyword evidence="3" id="KW-1185">Reference proteome</keyword>
<dbReference type="EMBL" id="KZ857398">
    <property type="protein sequence ID" value="RDX50600.1"/>
    <property type="molecule type" value="Genomic_DNA"/>
</dbReference>
<evidence type="ECO:0000256" key="1">
    <source>
        <dbReference type="SAM" id="MobiDB-lite"/>
    </source>
</evidence>
<gene>
    <name evidence="2" type="ORF">OH76DRAFT_429526</name>
</gene>
<feature type="compositionally biased region" description="Polar residues" evidence="1">
    <location>
        <begin position="16"/>
        <end position="29"/>
    </location>
</feature>
<proteinExistence type="predicted"/>
<sequence>MAVTDIPDVDKRRQYSSRQQRDCSSTRNNRAAIIQESRWHLLCANHNSRDSPIVRSFGSIAVGYL</sequence>
<name>A0A371DDL1_9APHY</name>
<dbReference type="Proteomes" id="UP000256964">
    <property type="component" value="Unassembled WGS sequence"/>
</dbReference>
<reference evidence="2 3" key="1">
    <citation type="journal article" date="2018" name="Biotechnol. Biofuels">
        <title>Integrative visual omics of the white-rot fungus Polyporus brumalis exposes the biotechnological potential of its oxidative enzymes for delignifying raw plant biomass.</title>
        <authorList>
            <person name="Miyauchi S."/>
            <person name="Rancon A."/>
            <person name="Drula E."/>
            <person name="Hage H."/>
            <person name="Chaduli D."/>
            <person name="Favel A."/>
            <person name="Grisel S."/>
            <person name="Henrissat B."/>
            <person name="Herpoel-Gimbert I."/>
            <person name="Ruiz-Duenas F.J."/>
            <person name="Chevret D."/>
            <person name="Hainaut M."/>
            <person name="Lin J."/>
            <person name="Wang M."/>
            <person name="Pangilinan J."/>
            <person name="Lipzen A."/>
            <person name="Lesage-Meessen L."/>
            <person name="Navarro D."/>
            <person name="Riley R."/>
            <person name="Grigoriev I.V."/>
            <person name="Zhou S."/>
            <person name="Raouche S."/>
            <person name="Rosso M.N."/>
        </authorList>
    </citation>
    <scope>NUCLEOTIDE SEQUENCE [LARGE SCALE GENOMIC DNA]</scope>
    <source>
        <strain evidence="2 3">BRFM 1820</strain>
    </source>
</reference>
<accession>A0A371DDL1</accession>
<evidence type="ECO:0000313" key="2">
    <source>
        <dbReference type="EMBL" id="RDX50600.1"/>
    </source>
</evidence>
<organism evidence="2 3">
    <name type="scientific">Lentinus brumalis</name>
    <dbReference type="NCBI Taxonomy" id="2498619"/>
    <lineage>
        <taxon>Eukaryota</taxon>
        <taxon>Fungi</taxon>
        <taxon>Dikarya</taxon>
        <taxon>Basidiomycota</taxon>
        <taxon>Agaricomycotina</taxon>
        <taxon>Agaricomycetes</taxon>
        <taxon>Polyporales</taxon>
        <taxon>Polyporaceae</taxon>
        <taxon>Lentinus</taxon>
    </lineage>
</organism>
<dbReference type="AlphaFoldDB" id="A0A371DDL1"/>